<dbReference type="PANTHER" id="PTHR30469:SF18">
    <property type="entry name" value="RESISTANCE-NODULATION-CELL DIVISION (RND) EFFLUX MEMBRANE FUSION PROTEIN-RELATED"/>
    <property type="match status" value="1"/>
</dbReference>
<feature type="domain" description="Multidrug resistance protein MdtA-like C-terminal permuted SH3" evidence="5">
    <location>
        <begin position="289"/>
        <end position="344"/>
    </location>
</feature>
<dbReference type="STRING" id="45496.SAMN04488079_10620"/>
<gene>
    <name evidence="6" type="ORF">SAMN04488079_10620</name>
</gene>
<dbReference type="RefSeq" id="WP_091712450.1">
    <property type="nucleotide sequence ID" value="NZ_FOSH01000006.1"/>
</dbReference>
<organism evidence="6 7">
    <name type="scientific">Methylophaga sulfidovorans</name>
    <dbReference type="NCBI Taxonomy" id="45496"/>
    <lineage>
        <taxon>Bacteria</taxon>
        <taxon>Pseudomonadati</taxon>
        <taxon>Pseudomonadota</taxon>
        <taxon>Gammaproteobacteria</taxon>
        <taxon>Thiotrichales</taxon>
        <taxon>Piscirickettsiaceae</taxon>
        <taxon>Methylophaga</taxon>
    </lineage>
</organism>
<dbReference type="SUPFAM" id="SSF111369">
    <property type="entry name" value="HlyD-like secretion proteins"/>
    <property type="match status" value="1"/>
</dbReference>
<dbReference type="InterPro" id="IPR058624">
    <property type="entry name" value="MdtA-like_HH"/>
</dbReference>
<dbReference type="EMBL" id="FOSH01000006">
    <property type="protein sequence ID" value="SFK17718.1"/>
    <property type="molecule type" value="Genomic_DNA"/>
</dbReference>
<evidence type="ECO:0000256" key="2">
    <source>
        <dbReference type="SAM" id="Coils"/>
    </source>
</evidence>
<keyword evidence="2" id="KW-0175">Coiled coil</keyword>
<keyword evidence="7" id="KW-1185">Reference proteome</keyword>
<accession>A0A1I3XDU9</accession>
<proteinExistence type="inferred from homology"/>
<reference evidence="7" key="1">
    <citation type="submission" date="2016-10" db="EMBL/GenBank/DDBJ databases">
        <authorList>
            <person name="Varghese N."/>
            <person name="Submissions S."/>
        </authorList>
    </citation>
    <scope>NUCLEOTIDE SEQUENCE [LARGE SCALE GENOMIC DNA]</scope>
    <source>
        <strain evidence="7">DSM 11578</strain>
    </source>
</reference>
<evidence type="ECO:0000313" key="7">
    <source>
        <dbReference type="Proteomes" id="UP000198924"/>
    </source>
</evidence>
<dbReference type="Gene3D" id="2.40.30.170">
    <property type="match status" value="1"/>
</dbReference>
<evidence type="ECO:0000259" key="4">
    <source>
        <dbReference type="Pfam" id="PF25876"/>
    </source>
</evidence>
<dbReference type="Gene3D" id="1.10.287.470">
    <property type="entry name" value="Helix hairpin bin"/>
    <property type="match status" value="1"/>
</dbReference>
<feature type="coiled-coil region" evidence="2">
    <location>
        <begin position="92"/>
        <end position="126"/>
    </location>
</feature>
<dbReference type="Proteomes" id="UP000198924">
    <property type="component" value="Unassembled WGS sequence"/>
</dbReference>
<dbReference type="Gene3D" id="2.40.50.100">
    <property type="match status" value="1"/>
</dbReference>
<dbReference type="InterPro" id="IPR058627">
    <property type="entry name" value="MdtA-like_C"/>
</dbReference>
<protein>
    <submittedName>
        <fullName evidence="6">RND family efflux transporter, MFP subunit</fullName>
    </submittedName>
</protein>
<dbReference type="GO" id="GO:0015562">
    <property type="term" value="F:efflux transmembrane transporter activity"/>
    <property type="evidence" value="ECO:0007669"/>
    <property type="project" value="TreeGrafter"/>
</dbReference>
<keyword evidence="3" id="KW-0732">Signal</keyword>
<dbReference type="Gene3D" id="2.40.420.20">
    <property type="match status" value="1"/>
</dbReference>
<evidence type="ECO:0000313" key="6">
    <source>
        <dbReference type="EMBL" id="SFK17718.1"/>
    </source>
</evidence>
<dbReference type="GO" id="GO:1990281">
    <property type="term" value="C:efflux pump complex"/>
    <property type="evidence" value="ECO:0007669"/>
    <property type="project" value="TreeGrafter"/>
</dbReference>
<dbReference type="NCBIfam" id="TIGR01730">
    <property type="entry name" value="RND_mfp"/>
    <property type="match status" value="1"/>
</dbReference>
<dbReference type="Pfam" id="PF25876">
    <property type="entry name" value="HH_MFP_RND"/>
    <property type="match status" value="1"/>
</dbReference>
<evidence type="ECO:0000256" key="3">
    <source>
        <dbReference type="SAM" id="SignalP"/>
    </source>
</evidence>
<dbReference type="AlphaFoldDB" id="A0A1I3XDU9"/>
<name>A0A1I3XDU9_9GAMM</name>
<feature type="domain" description="Multidrug resistance protein MdtA-like alpha-helical hairpin" evidence="4">
    <location>
        <begin position="101"/>
        <end position="175"/>
    </location>
</feature>
<dbReference type="InterPro" id="IPR006143">
    <property type="entry name" value="RND_pump_MFP"/>
</dbReference>
<dbReference type="Pfam" id="PF25967">
    <property type="entry name" value="RND-MFP_C"/>
    <property type="match status" value="1"/>
</dbReference>
<sequence>MEQSLLRWIAFITLLLSASFTVNAEGLPHTEAVYKNYARQWTYDGNVEAVNQATVSSHVSAQVAEIFYDVNDRVEKGALILRFNDEEIKTRLWQAEANLLAEQAQLKEVQARYKEAAAEAKRISDLYQRKQVTRSALDKAVADKSATAARVNVLNAQIKARQAEVKQAKVELSYTEVRAPYAGVMTKRWIEVGEMATPGQRLMSGLSLDDLRVVFSVPQKQLNEVMAAKLDVILPSGKHLSHLKKTLIPAADRLSHSFIIRLDLPQKLDAVYPGMTTKVTVFGREQSLLVIPKQALVSRAEVDGVYIFNQENVQFRQVRIGEEFDDGWVEVLSGIDAGEQVITEPDRALPYLKKQHDAS</sequence>
<dbReference type="OrthoDB" id="9806939at2"/>
<feature type="signal peptide" evidence="3">
    <location>
        <begin position="1"/>
        <end position="24"/>
    </location>
</feature>
<comment type="similarity">
    <text evidence="1">Belongs to the membrane fusion protein (MFP) (TC 8.A.1) family.</text>
</comment>
<feature type="chain" id="PRO_5011595376" evidence="3">
    <location>
        <begin position="25"/>
        <end position="359"/>
    </location>
</feature>
<dbReference type="PANTHER" id="PTHR30469">
    <property type="entry name" value="MULTIDRUG RESISTANCE PROTEIN MDTA"/>
    <property type="match status" value="1"/>
</dbReference>
<evidence type="ECO:0000259" key="5">
    <source>
        <dbReference type="Pfam" id="PF25967"/>
    </source>
</evidence>
<evidence type="ECO:0000256" key="1">
    <source>
        <dbReference type="ARBA" id="ARBA00009477"/>
    </source>
</evidence>